<dbReference type="PROSITE" id="PS51186">
    <property type="entry name" value="GNAT"/>
    <property type="match status" value="1"/>
</dbReference>
<dbReference type="OrthoDB" id="423921at2"/>
<feature type="domain" description="N-acetyltransferase" evidence="1">
    <location>
        <begin position="6"/>
        <end position="159"/>
    </location>
</feature>
<sequence>MQEPSITFHTVTMTEEHAAEITSWSYPPPYNIYGWLPWEQMQMLGIEFGDPDIRKQQYVSVLDHQQRLWGFGQLFPMHEVTRLGLGMRPDWCGQGMGKAFVKAIVDEAIRRRPADEIDLEVLAWNERAIRAYEKSGFRMTDTYERLTPEGMALFHCMVYTPAPSAGATDSDAAGPDQTM</sequence>
<keyword evidence="5" id="KW-1185">Reference proteome</keyword>
<reference evidence="2 5" key="2">
    <citation type="submission" date="2019-11" db="EMBL/GenBank/DDBJ databases">
        <title>Draft genome sequences of five Paenibacillus species of dairy origin.</title>
        <authorList>
            <person name="Olajide A.M."/>
            <person name="Chen S."/>
            <person name="Lapointe G."/>
        </authorList>
    </citation>
    <scope>NUCLEOTIDE SEQUENCE [LARGE SCALE GENOMIC DNA]</scope>
    <source>
        <strain evidence="2 5">3CS1</strain>
    </source>
</reference>
<dbReference type="AlphaFoldDB" id="A0A268EDT3"/>
<dbReference type="SUPFAM" id="SSF55729">
    <property type="entry name" value="Acyl-CoA N-acyltransferases (Nat)"/>
    <property type="match status" value="1"/>
</dbReference>
<comment type="caution">
    <text evidence="3">The sequence shown here is derived from an EMBL/GenBank/DDBJ whole genome shotgun (WGS) entry which is preliminary data.</text>
</comment>
<evidence type="ECO:0000313" key="4">
    <source>
        <dbReference type="Proteomes" id="UP000215596"/>
    </source>
</evidence>
<keyword evidence="3" id="KW-0808">Transferase</keyword>
<dbReference type="Pfam" id="PF00583">
    <property type="entry name" value="Acetyltransf_1"/>
    <property type="match status" value="1"/>
</dbReference>
<dbReference type="InterPro" id="IPR016181">
    <property type="entry name" value="Acyl_CoA_acyltransferase"/>
</dbReference>
<evidence type="ECO:0000313" key="3">
    <source>
        <dbReference type="EMBL" id="PAD71285.1"/>
    </source>
</evidence>
<reference evidence="3 4" key="1">
    <citation type="submission" date="2017-07" db="EMBL/GenBank/DDBJ databases">
        <title>Isolation and whole genome analysis of endospore-forming bacteria from heroin.</title>
        <authorList>
            <person name="Kalinowski J."/>
            <person name="Ahrens B."/>
            <person name="Al-Dilaimi A."/>
            <person name="Winkler A."/>
            <person name="Wibberg D."/>
            <person name="Schleenbecker U."/>
            <person name="Ruckert C."/>
            <person name="Wolfel R."/>
            <person name="Grass G."/>
        </authorList>
    </citation>
    <scope>NUCLEOTIDE SEQUENCE [LARGE SCALE GENOMIC DNA]</scope>
    <source>
        <strain evidence="3 4">7537-G1</strain>
    </source>
</reference>
<evidence type="ECO:0000313" key="5">
    <source>
        <dbReference type="Proteomes" id="UP000435177"/>
    </source>
</evidence>
<gene>
    <name evidence="3" type="ORF">CHH67_24940</name>
    <name evidence="2" type="ORF">GNP94_22540</name>
</gene>
<evidence type="ECO:0000259" key="1">
    <source>
        <dbReference type="PROSITE" id="PS51186"/>
    </source>
</evidence>
<organism evidence="3 4">
    <name type="scientific">Paenibacillus campinasensis</name>
    <dbReference type="NCBI Taxonomy" id="66347"/>
    <lineage>
        <taxon>Bacteria</taxon>
        <taxon>Bacillati</taxon>
        <taxon>Bacillota</taxon>
        <taxon>Bacilli</taxon>
        <taxon>Bacillales</taxon>
        <taxon>Paenibacillaceae</taxon>
        <taxon>Paenibacillus</taxon>
    </lineage>
</organism>
<dbReference type="EMBL" id="WOAA01000034">
    <property type="protein sequence ID" value="MUG68751.1"/>
    <property type="molecule type" value="Genomic_DNA"/>
</dbReference>
<dbReference type="RefSeq" id="WP_095268075.1">
    <property type="nucleotide sequence ID" value="NZ_WOAA01000034.1"/>
</dbReference>
<dbReference type="InterPro" id="IPR000182">
    <property type="entry name" value="GNAT_dom"/>
</dbReference>
<evidence type="ECO:0000313" key="2">
    <source>
        <dbReference type="EMBL" id="MUG68751.1"/>
    </source>
</evidence>
<dbReference type="Gene3D" id="3.40.630.30">
    <property type="match status" value="1"/>
</dbReference>
<proteinExistence type="predicted"/>
<dbReference type="Proteomes" id="UP000215596">
    <property type="component" value="Unassembled WGS sequence"/>
</dbReference>
<dbReference type="GO" id="GO:0016747">
    <property type="term" value="F:acyltransferase activity, transferring groups other than amino-acyl groups"/>
    <property type="evidence" value="ECO:0007669"/>
    <property type="project" value="InterPro"/>
</dbReference>
<protein>
    <submittedName>
        <fullName evidence="3">GNAT family N-acetyltransferase</fullName>
    </submittedName>
</protein>
<name>A0A268EDT3_9BACL</name>
<accession>A0A268EDT3</accession>
<dbReference type="EMBL" id="NPBY01000111">
    <property type="protein sequence ID" value="PAD71285.1"/>
    <property type="molecule type" value="Genomic_DNA"/>
</dbReference>
<dbReference type="Proteomes" id="UP000435177">
    <property type="component" value="Unassembled WGS sequence"/>
</dbReference>